<dbReference type="PANTHER" id="PTHR34824">
    <property type="entry name" value="HEAT-INDUCIBLE TRANSCRIPTION REPRESSOR HRCA"/>
    <property type="match status" value="1"/>
</dbReference>
<keyword evidence="1" id="KW-0678">Repressor</keyword>
<evidence type="ECO:0000313" key="6">
    <source>
        <dbReference type="EMBL" id="OGZ95735.1"/>
    </source>
</evidence>
<dbReference type="SUPFAM" id="SSF46785">
    <property type="entry name" value="Winged helix' DNA-binding domain"/>
    <property type="match status" value="1"/>
</dbReference>
<evidence type="ECO:0000256" key="1">
    <source>
        <dbReference type="ARBA" id="ARBA00022491"/>
    </source>
</evidence>
<evidence type="ECO:0000256" key="4">
    <source>
        <dbReference type="ARBA" id="ARBA00023163"/>
    </source>
</evidence>
<protein>
    <recommendedName>
        <fullName evidence="5">Heat-inducible transcription repressor HrcA C-terminal domain-containing protein</fullName>
    </recommendedName>
</protein>
<keyword evidence="3" id="KW-0346">Stress response</keyword>
<gene>
    <name evidence="6" type="ORF">A2847_02645</name>
</gene>
<evidence type="ECO:0000256" key="2">
    <source>
        <dbReference type="ARBA" id="ARBA00023015"/>
    </source>
</evidence>
<dbReference type="Proteomes" id="UP000178574">
    <property type="component" value="Unassembled WGS sequence"/>
</dbReference>
<keyword evidence="2" id="KW-0805">Transcription regulation</keyword>
<evidence type="ECO:0000313" key="7">
    <source>
        <dbReference type="Proteomes" id="UP000178574"/>
    </source>
</evidence>
<feature type="domain" description="Heat-inducible transcription repressor HrcA C-terminal" evidence="5">
    <location>
        <begin position="117"/>
        <end position="228"/>
    </location>
</feature>
<dbReference type="Gene3D" id="3.30.450.40">
    <property type="match status" value="1"/>
</dbReference>
<dbReference type="AlphaFoldDB" id="A0A1G2K8M8"/>
<dbReference type="InterPro" id="IPR002571">
    <property type="entry name" value="HrcA"/>
</dbReference>
<dbReference type="SUPFAM" id="SSF55781">
    <property type="entry name" value="GAF domain-like"/>
    <property type="match status" value="1"/>
</dbReference>
<sequence length="241" mass="27573">MTKRKAEILDLRAERILDALVREYTKTAHPIGSLELLRRAHLDVSPATIRNELLELCERGFLEQPHTSAGRVPTDKGYRFFVDHLGEEGDELNPSEVALLDRIFGIRHEDEFMREFGRAVSEISGAFAAVALRGKDFIYETGFSEVAEEPEFEDPARAREFGELVDHLGSGIRDFFDRFAGDEERIFIGEENPLGFPSYSMVVSQWRHPRGFEGFFTLVGPKRMDYAKHKAVVKRVKKIQK</sequence>
<comment type="caution">
    <text evidence="6">The sequence shown here is derived from an EMBL/GenBank/DDBJ whole genome shotgun (WGS) entry which is preliminary data.</text>
</comment>
<dbReference type="InterPro" id="IPR036390">
    <property type="entry name" value="WH_DNA-bd_sf"/>
</dbReference>
<dbReference type="InterPro" id="IPR029016">
    <property type="entry name" value="GAF-like_dom_sf"/>
</dbReference>
<evidence type="ECO:0000259" key="5">
    <source>
        <dbReference type="Pfam" id="PF01628"/>
    </source>
</evidence>
<dbReference type="GO" id="GO:0003677">
    <property type="term" value="F:DNA binding"/>
    <property type="evidence" value="ECO:0007669"/>
    <property type="project" value="InterPro"/>
</dbReference>
<dbReference type="PANTHER" id="PTHR34824:SF1">
    <property type="entry name" value="HEAT-INDUCIBLE TRANSCRIPTION REPRESSOR HRCA"/>
    <property type="match status" value="1"/>
</dbReference>
<name>A0A1G2K8M8_9BACT</name>
<proteinExistence type="predicted"/>
<keyword evidence="4" id="KW-0804">Transcription</keyword>
<reference evidence="6 7" key="1">
    <citation type="journal article" date="2016" name="Nat. Commun.">
        <title>Thousands of microbial genomes shed light on interconnected biogeochemical processes in an aquifer system.</title>
        <authorList>
            <person name="Anantharaman K."/>
            <person name="Brown C.T."/>
            <person name="Hug L.A."/>
            <person name="Sharon I."/>
            <person name="Castelle C.J."/>
            <person name="Probst A.J."/>
            <person name="Thomas B.C."/>
            <person name="Singh A."/>
            <person name="Wilkins M.J."/>
            <person name="Karaoz U."/>
            <person name="Brodie E.L."/>
            <person name="Williams K.H."/>
            <person name="Hubbard S.S."/>
            <person name="Banfield J.F."/>
        </authorList>
    </citation>
    <scope>NUCLEOTIDE SEQUENCE [LARGE SCALE GENOMIC DNA]</scope>
</reference>
<dbReference type="InterPro" id="IPR036388">
    <property type="entry name" value="WH-like_DNA-bd_sf"/>
</dbReference>
<dbReference type="GO" id="GO:0045892">
    <property type="term" value="P:negative regulation of DNA-templated transcription"/>
    <property type="evidence" value="ECO:0007669"/>
    <property type="project" value="TreeGrafter"/>
</dbReference>
<dbReference type="InterPro" id="IPR021153">
    <property type="entry name" value="HrcA_C"/>
</dbReference>
<dbReference type="EMBL" id="MHQD01000029">
    <property type="protein sequence ID" value="OGZ95735.1"/>
    <property type="molecule type" value="Genomic_DNA"/>
</dbReference>
<evidence type="ECO:0000256" key="3">
    <source>
        <dbReference type="ARBA" id="ARBA00023016"/>
    </source>
</evidence>
<accession>A0A1G2K8M8</accession>
<organism evidence="6 7">
    <name type="scientific">Candidatus Sungbacteria bacterium RIFCSPHIGHO2_01_FULL_50_25</name>
    <dbReference type="NCBI Taxonomy" id="1802265"/>
    <lineage>
        <taxon>Bacteria</taxon>
        <taxon>Candidatus Sungiibacteriota</taxon>
    </lineage>
</organism>
<dbReference type="Gene3D" id="1.10.10.10">
    <property type="entry name" value="Winged helix-like DNA-binding domain superfamily/Winged helix DNA-binding domain"/>
    <property type="match status" value="1"/>
</dbReference>
<dbReference type="Pfam" id="PF01628">
    <property type="entry name" value="HrcA"/>
    <property type="match status" value="1"/>
</dbReference>